<proteinExistence type="predicted"/>
<evidence type="ECO:0000313" key="2">
    <source>
        <dbReference type="WBParaSite" id="Csp11.Scaffold629.g15241.t1"/>
    </source>
</evidence>
<organism evidence="1 2">
    <name type="scientific">Caenorhabditis tropicalis</name>
    <dbReference type="NCBI Taxonomy" id="1561998"/>
    <lineage>
        <taxon>Eukaryota</taxon>
        <taxon>Metazoa</taxon>
        <taxon>Ecdysozoa</taxon>
        <taxon>Nematoda</taxon>
        <taxon>Chromadorea</taxon>
        <taxon>Rhabditida</taxon>
        <taxon>Rhabditina</taxon>
        <taxon>Rhabditomorpha</taxon>
        <taxon>Rhabditoidea</taxon>
        <taxon>Rhabditidae</taxon>
        <taxon>Peloderinae</taxon>
        <taxon>Caenorhabditis</taxon>
    </lineage>
</organism>
<dbReference type="AlphaFoldDB" id="A0A1I7U648"/>
<dbReference type="InterPro" id="IPR009497">
    <property type="entry name" value="Regulator_protein_PHA-1"/>
</dbReference>
<protein>
    <submittedName>
        <fullName evidence="2">F-box domain-containing protein</fullName>
    </submittedName>
</protein>
<keyword evidence="1" id="KW-1185">Reference proteome</keyword>
<sequence length="206" mass="24054">MSSLNEELSNKVFNNPYLLERIMKYYEYTAVPFLNVRLTSKAFNNACLATIRAEFRVMTIVFEEESDGYRGLKNEIVHLNGHGVKISKISPCFLFLKDVVRLKVEELEVKEIWKLKKTLRKQFHDSIHSDLIGDNHKSIRKLTGLEEACFGCPKCWKFTEYVQEYGPLRFRSLKAIKKPISIRRLIVNDLLLEQIAKVHCGIRETE</sequence>
<accession>A0A1I7U648</accession>
<dbReference type="WBParaSite" id="Csp11.Scaffold629.g15241.t1">
    <property type="protein sequence ID" value="Csp11.Scaffold629.g15241.t1"/>
    <property type="gene ID" value="Csp11.Scaffold629.g15241"/>
</dbReference>
<evidence type="ECO:0000313" key="1">
    <source>
        <dbReference type="Proteomes" id="UP000095282"/>
    </source>
</evidence>
<dbReference type="Pfam" id="PF06542">
    <property type="entry name" value="PHA-1"/>
    <property type="match status" value="1"/>
</dbReference>
<dbReference type="eggNOG" id="ENOG502TKCX">
    <property type="taxonomic scope" value="Eukaryota"/>
</dbReference>
<name>A0A1I7U648_9PELO</name>
<reference evidence="2" key="1">
    <citation type="submission" date="2016-11" db="UniProtKB">
        <authorList>
            <consortium name="WormBaseParasite"/>
        </authorList>
    </citation>
    <scope>IDENTIFICATION</scope>
</reference>
<dbReference type="Proteomes" id="UP000095282">
    <property type="component" value="Unplaced"/>
</dbReference>